<reference evidence="1" key="1">
    <citation type="submission" date="2021-02" db="EMBL/GenBank/DDBJ databases">
        <authorList>
            <person name="Nowell W R."/>
        </authorList>
    </citation>
    <scope>NUCLEOTIDE SEQUENCE</scope>
</reference>
<dbReference type="EMBL" id="CAJOBG010114418">
    <property type="protein sequence ID" value="CAF4753085.1"/>
    <property type="molecule type" value="Genomic_DNA"/>
</dbReference>
<protein>
    <submittedName>
        <fullName evidence="1">Uncharacterized protein</fullName>
    </submittedName>
</protein>
<dbReference type="AlphaFoldDB" id="A0A821LN65"/>
<evidence type="ECO:0000313" key="1">
    <source>
        <dbReference type="EMBL" id="CAF4753085.1"/>
    </source>
</evidence>
<evidence type="ECO:0000313" key="2">
    <source>
        <dbReference type="EMBL" id="CAF4768380.1"/>
    </source>
</evidence>
<organism evidence="1 3">
    <name type="scientific">Rotaria magnacalcarata</name>
    <dbReference type="NCBI Taxonomy" id="392030"/>
    <lineage>
        <taxon>Eukaryota</taxon>
        <taxon>Metazoa</taxon>
        <taxon>Spiralia</taxon>
        <taxon>Gnathifera</taxon>
        <taxon>Rotifera</taxon>
        <taxon>Eurotatoria</taxon>
        <taxon>Bdelloidea</taxon>
        <taxon>Philodinida</taxon>
        <taxon>Philodinidae</taxon>
        <taxon>Rotaria</taxon>
    </lineage>
</organism>
<name>A0A821LN65_9BILA</name>
<feature type="non-terminal residue" evidence="1">
    <location>
        <position position="30"/>
    </location>
</feature>
<evidence type="ECO:0000313" key="3">
    <source>
        <dbReference type="Proteomes" id="UP000663866"/>
    </source>
</evidence>
<dbReference type="Proteomes" id="UP000663866">
    <property type="component" value="Unassembled WGS sequence"/>
</dbReference>
<keyword evidence="3" id="KW-1185">Reference proteome</keyword>
<comment type="caution">
    <text evidence="1">The sequence shown here is derived from an EMBL/GenBank/DDBJ whole genome shotgun (WGS) entry which is preliminary data.</text>
</comment>
<sequence length="30" mass="3083">MFTSKKDFALLARQVPLSSGKVAAAAATTT</sequence>
<gene>
    <name evidence="1" type="ORF">OVN521_LOCUS50221</name>
    <name evidence="2" type="ORF">OVN521_LOCUS50741</name>
</gene>
<dbReference type="EMBL" id="CAJOBG010118370">
    <property type="protein sequence ID" value="CAF4768380.1"/>
    <property type="molecule type" value="Genomic_DNA"/>
</dbReference>
<accession>A0A821LN65</accession>
<proteinExistence type="predicted"/>